<dbReference type="EMBL" id="MN096369">
    <property type="protein sequence ID" value="QDK02650.1"/>
    <property type="molecule type" value="Genomic_DNA"/>
</dbReference>
<protein>
    <submittedName>
        <fullName evidence="1">Uncharacterized protein</fullName>
    </submittedName>
</protein>
<dbReference type="Proteomes" id="UP000319596">
    <property type="component" value="Segment"/>
</dbReference>
<reference evidence="1 2" key="1">
    <citation type="submission" date="2019-06" db="EMBL/GenBank/DDBJ databases">
        <authorList>
            <person name="Burns M.A."/>
            <person name="Hill G.C."/>
            <person name="Wesley B.E."/>
            <person name="Womack T.V."/>
            <person name="Krukonis G.P."/>
            <person name="Delesalle V.A."/>
            <person name="Garlena R.A."/>
            <person name="Russell D.A."/>
            <person name="Pope W.H."/>
            <person name="Jacobs-Sera D."/>
            <person name="Hatfull G.F."/>
        </authorList>
    </citation>
    <scope>NUCLEOTIDE SEQUENCE [LARGE SCALE GENOMIC DNA]</scope>
</reference>
<organism evidence="1 2">
    <name type="scientific">Gordonia phage Phendrix</name>
    <dbReference type="NCBI Taxonomy" id="2593335"/>
    <lineage>
        <taxon>Viruses</taxon>
        <taxon>Duplodnaviria</taxon>
        <taxon>Heunggongvirae</taxon>
        <taxon>Uroviricota</taxon>
        <taxon>Caudoviricetes</taxon>
        <taxon>Godonkavirus</taxon>
        <taxon>Godonkavirus phendrix</taxon>
    </lineage>
</organism>
<proteinExistence type="predicted"/>
<sequence length="227" mass="25009">MTIKTNNIRNFPIEHDSFPAINRFRSTIASAFHFEYYTLNPSGSRVKISRFSITAAGPAIMRSTASTTLTVKKAEEGRISTYGGHVGRPDFKTATPVEAFGEIMSAVQIAMVTNGLNFAHEGSTEIIYAPVDTPLLITLAEKDRERIEDNADRGAMKGIHDLGHKMYSDLTKAVDPALDKLFSKSAITDEKIDTESIIFDLVRFAFGDGTIDSKLEKDVITKSLTKK</sequence>
<dbReference type="GeneID" id="77924664"/>
<accession>A0A514U126</accession>
<dbReference type="RefSeq" id="YP_010649146.1">
    <property type="nucleotide sequence ID" value="NC_070764.1"/>
</dbReference>
<dbReference type="KEGG" id="vg:77924664"/>
<evidence type="ECO:0000313" key="2">
    <source>
        <dbReference type="Proteomes" id="UP000319596"/>
    </source>
</evidence>
<name>A0A514U126_9CAUD</name>
<gene>
    <name evidence="1" type="primary">102</name>
    <name evidence="1" type="ORF">SEA_PHENDRIX_102</name>
</gene>
<keyword evidence="2" id="KW-1185">Reference proteome</keyword>
<evidence type="ECO:0000313" key="1">
    <source>
        <dbReference type="EMBL" id="QDK02650.1"/>
    </source>
</evidence>